<evidence type="ECO:0000313" key="1">
    <source>
        <dbReference type="Proteomes" id="UP000095283"/>
    </source>
</evidence>
<accession>A0A1I7XHL7</accession>
<dbReference type="AlphaFoldDB" id="A0A1I7XHL7"/>
<name>A0A1I7XHL7_HETBA</name>
<sequence>MLILLVLWSVVYSSQNHDSPIVIERPLNRINLDITITYVNHMKDILRTVMIIDQSWTDGRLQFRGNSAVPVSFFFIFLHQAFIQRYILCKVASNFIEKLFL</sequence>
<dbReference type="WBParaSite" id="Hba_17239">
    <property type="protein sequence ID" value="Hba_17239"/>
    <property type="gene ID" value="Hba_17239"/>
</dbReference>
<protein>
    <submittedName>
        <fullName evidence="2">Neur_chan_LBD domain-containing protein</fullName>
    </submittedName>
</protein>
<evidence type="ECO:0000313" key="2">
    <source>
        <dbReference type="WBParaSite" id="Hba_17239"/>
    </source>
</evidence>
<dbReference type="Proteomes" id="UP000095283">
    <property type="component" value="Unplaced"/>
</dbReference>
<keyword evidence="1" id="KW-1185">Reference proteome</keyword>
<reference evidence="2" key="1">
    <citation type="submission" date="2016-11" db="UniProtKB">
        <authorList>
            <consortium name="WormBaseParasite"/>
        </authorList>
    </citation>
    <scope>IDENTIFICATION</scope>
</reference>
<proteinExistence type="predicted"/>
<organism evidence="1 2">
    <name type="scientific">Heterorhabditis bacteriophora</name>
    <name type="common">Entomopathogenic nematode worm</name>
    <dbReference type="NCBI Taxonomy" id="37862"/>
    <lineage>
        <taxon>Eukaryota</taxon>
        <taxon>Metazoa</taxon>
        <taxon>Ecdysozoa</taxon>
        <taxon>Nematoda</taxon>
        <taxon>Chromadorea</taxon>
        <taxon>Rhabditida</taxon>
        <taxon>Rhabditina</taxon>
        <taxon>Rhabditomorpha</taxon>
        <taxon>Strongyloidea</taxon>
        <taxon>Heterorhabditidae</taxon>
        <taxon>Heterorhabditis</taxon>
    </lineage>
</organism>